<feature type="compositionally biased region" description="Acidic residues" evidence="3">
    <location>
        <begin position="493"/>
        <end position="502"/>
    </location>
</feature>
<evidence type="ECO:0000256" key="2">
    <source>
        <dbReference type="ARBA" id="ARBA00022705"/>
    </source>
</evidence>
<gene>
    <name evidence="6" type="primary">cdc1</name>
    <name evidence="6" type="ORF">AAF712_001464</name>
</gene>
<organism evidence="6 7">
    <name type="scientific">Marasmius tenuissimus</name>
    <dbReference type="NCBI Taxonomy" id="585030"/>
    <lineage>
        <taxon>Eukaryota</taxon>
        <taxon>Fungi</taxon>
        <taxon>Dikarya</taxon>
        <taxon>Basidiomycota</taxon>
        <taxon>Agaricomycotina</taxon>
        <taxon>Agaricomycetes</taxon>
        <taxon>Agaricomycetidae</taxon>
        <taxon>Agaricales</taxon>
        <taxon>Marasmiineae</taxon>
        <taxon>Marasmiaceae</taxon>
        <taxon>Marasmius</taxon>
    </lineage>
</organism>
<comment type="caution">
    <text evidence="6">The sequence shown here is derived from an EMBL/GenBank/DDBJ whole genome shotgun (WGS) entry which is preliminary data.</text>
</comment>
<dbReference type="Gene3D" id="2.40.50.430">
    <property type="match status" value="1"/>
</dbReference>
<evidence type="ECO:0000313" key="7">
    <source>
        <dbReference type="Proteomes" id="UP001437256"/>
    </source>
</evidence>
<protein>
    <submittedName>
        <fullName evidence="6">DNA polymerase delta small subunit Cdc1</fullName>
    </submittedName>
</protein>
<reference evidence="6 7" key="1">
    <citation type="submission" date="2024-05" db="EMBL/GenBank/DDBJ databases">
        <title>A draft genome resource for the thread blight pathogen Marasmius tenuissimus strain MS-2.</title>
        <authorList>
            <person name="Yulfo-Soto G.E."/>
            <person name="Baruah I.K."/>
            <person name="Amoako-Attah I."/>
            <person name="Bukari Y."/>
            <person name="Meinhardt L.W."/>
            <person name="Bailey B.A."/>
            <person name="Cohen S.P."/>
        </authorList>
    </citation>
    <scope>NUCLEOTIDE SEQUENCE [LARGE SCALE GENOMIC DNA]</scope>
    <source>
        <strain evidence="6 7">MS-2</strain>
    </source>
</reference>
<keyword evidence="7" id="KW-1185">Reference proteome</keyword>
<dbReference type="Gene3D" id="3.60.21.50">
    <property type="match status" value="1"/>
</dbReference>
<feature type="domain" description="DNA polymerase delta subunit OB-fold" evidence="5">
    <location>
        <begin position="42"/>
        <end position="174"/>
    </location>
</feature>
<feature type="domain" description="DNA polymerase alpha/delta/epsilon subunit B" evidence="4">
    <location>
        <begin position="207"/>
        <end position="435"/>
    </location>
</feature>
<dbReference type="EMBL" id="JBBXMP010000003">
    <property type="protein sequence ID" value="KAL0071607.1"/>
    <property type="molecule type" value="Genomic_DNA"/>
</dbReference>
<keyword evidence="2" id="KW-0235">DNA replication</keyword>
<dbReference type="InterPro" id="IPR007185">
    <property type="entry name" value="DNA_pol_a/d/e_bsu"/>
</dbReference>
<feature type="compositionally biased region" description="Polar residues" evidence="3">
    <location>
        <begin position="505"/>
        <end position="516"/>
    </location>
</feature>
<evidence type="ECO:0000256" key="1">
    <source>
        <dbReference type="ARBA" id="ARBA00006035"/>
    </source>
</evidence>
<accession>A0ABR3AG91</accession>
<name>A0ABR3AG91_9AGAR</name>
<feature type="region of interest" description="Disordered" evidence="3">
    <location>
        <begin position="486"/>
        <end position="516"/>
    </location>
</feature>
<evidence type="ECO:0000256" key="3">
    <source>
        <dbReference type="SAM" id="MobiDB-lite"/>
    </source>
</evidence>
<evidence type="ECO:0000259" key="5">
    <source>
        <dbReference type="Pfam" id="PF18018"/>
    </source>
</evidence>
<evidence type="ECO:0000313" key="6">
    <source>
        <dbReference type="EMBL" id="KAL0071607.1"/>
    </source>
</evidence>
<feature type="compositionally biased region" description="Polar residues" evidence="3">
    <location>
        <begin position="10"/>
        <end position="20"/>
    </location>
</feature>
<dbReference type="PANTHER" id="PTHR10416:SF0">
    <property type="entry name" value="DNA POLYMERASE DELTA SUBUNIT 2"/>
    <property type="match status" value="1"/>
</dbReference>
<dbReference type="InterPro" id="IPR024826">
    <property type="entry name" value="DNA_pol_delta/II_ssu"/>
</dbReference>
<dbReference type="Pfam" id="PF04042">
    <property type="entry name" value="DNA_pol_E_B"/>
    <property type="match status" value="1"/>
</dbReference>
<dbReference type="PANTHER" id="PTHR10416">
    <property type="entry name" value="DNA POLYMERASE DELTA SUBUNIT 2"/>
    <property type="match status" value="1"/>
</dbReference>
<sequence>MDQISPLPKPSSSKRVTTNVLPPAEGTPSFIIAPGQKSYKHQYSQIYYMRLLELKPRVEERALKRWKDIEGSPTLVPRVLEVTKGKLCYIIGTVYMDMPLKPNVMEDIAKDRSIPPPPPAEKFYSPDDKVMLEDESGRIPLVGDIIQKANLVTGVILGALGMETPNSEFEVIDVVYAGASPSKSKKEPVEDGMNVDDSTSSDSDEWIAAISGLEVGSPHSSDALIHMLVEYLTGEECGIKHSVSATQISRLIVAGNSLTPLVINNKGEATVEETTDKKPRKYGHDTTTFSTHPIFSLSAHLLDIGQAIPIHVLPGETDPSGVILPQQALPRGMFGAVGSLSSFHSETNPTYLHLGAETSKRTLLVNSGQPLNDMFKYVSCPPHTRLSLLESTLAWRHMAPTAPDTLWCHPYTGQDPFIIKEVPDIYIVGAQERFVTKMVASNEFGEHTRCRLIGVPSFARTGVIALVNLRTLETRKVRLGVEKMTTRSVNEQTEGEDVEMEVDSSLPQSSNRSDFL</sequence>
<feature type="region of interest" description="Disordered" evidence="3">
    <location>
        <begin position="181"/>
        <end position="201"/>
    </location>
</feature>
<comment type="similarity">
    <text evidence="1">Belongs to the DNA polymerase delta/II small subunit family.</text>
</comment>
<feature type="region of interest" description="Disordered" evidence="3">
    <location>
        <begin position="1"/>
        <end position="21"/>
    </location>
</feature>
<dbReference type="Proteomes" id="UP001437256">
    <property type="component" value="Unassembled WGS sequence"/>
</dbReference>
<dbReference type="Pfam" id="PF18018">
    <property type="entry name" value="DNA_pol_D_N"/>
    <property type="match status" value="1"/>
</dbReference>
<proteinExistence type="inferred from homology"/>
<evidence type="ECO:0000259" key="4">
    <source>
        <dbReference type="Pfam" id="PF04042"/>
    </source>
</evidence>
<dbReference type="InterPro" id="IPR040663">
    <property type="entry name" value="DNA_pol_D_N"/>
</dbReference>